<dbReference type="RefSeq" id="WP_129893563.1">
    <property type="nucleotide sequence ID" value="NZ_CP035758.1"/>
</dbReference>
<keyword evidence="8 12" id="KW-0406">Ion transport</keyword>
<dbReference type="GO" id="GO:0015087">
    <property type="term" value="F:cobalt ion transmembrane transporter activity"/>
    <property type="evidence" value="ECO:0007669"/>
    <property type="project" value="UniProtKB-UniRule"/>
</dbReference>
<evidence type="ECO:0000256" key="5">
    <source>
        <dbReference type="ARBA" id="ARBA00022692"/>
    </source>
</evidence>
<dbReference type="KEGG" id="kbs:EPA93_43590"/>
<evidence type="ECO:0000256" key="10">
    <source>
        <dbReference type="ARBA" id="ARBA00034269"/>
    </source>
</evidence>
<evidence type="ECO:0000256" key="3">
    <source>
        <dbReference type="ARBA" id="ARBA00022448"/>
    </source>
</evidence>
<accession>A0A4P6K2X2</accession>
<keyword evidence="4 12" id="KW-1003">Cell membrane</keyword>
<evidence type="ECO:0000313" key="13">
    <source>
        <dbReference type="EMBL" id="QBD82494.1"/>
    </source>
</evidence>
<dbReference type="InterPro" id="IPR045863">
    <property type="entry name" value="CorA_TM1_TM2"/>
</dbReference>
<feature type="transmembrane region" description="Helical" evidence="12">
    <location>
        <begin position="268"/>
        <end position="289"/>
    </location>
</feature>
<evidence type="ECO:0000256" key="12">
    <source>
        <dbReference type="RuleBase" id="RU362010"/>
    </source>
</evidence>
<sequence length="327" mass="37555">MQQLLVWQNGQVSTNCSLEALPGILADPQALVWLDLLLEDELQPYQDMLSSKFKLSRLTIETLNEARERARLVEQTGYFHLVVHGLAFDVENIEARTPKLDIIFGHNFLISIHREAMDWLASLLDEAHDESEEHLMSRGAARLLHAILDTQVDSYFPVLDVLDDMSDDLEDKAVTDASNEVQARIFRTKKALARMRRVISPQVEVMNSLITRTGDFIPTSAEPYFADVHDHLVRTFEVLDSYRDLMSGLLDVYLTTVSNRLNVIMKQLTIIATIFMPITFITGVFGQNFAHSPQVETDKGYNFWIVLLVMVLITLAQIWYFKRRKWI</sequence>
<dbReference type="NCBIfam" id="TIGR00383">
    <property type="entry name" value="corA"/>
    <property type="match status" value="1"/>
</dbReference>
<dbReference type="Pfam" id="PF01544">
    <property type="entry name" value="CorA"/>
    <property type="match status" value="1"/>
</dbReference>
<evidence type="ECO:0000256" key="8">
    <source>
        <dbReference type="ARBA" id="ARBA00023065"/>
    </source>
</evidence>
<dbReference type="InterPro" id="IPR045861">
    <property type="entry name" value="CorA_cytoplasmic_dom"/>
</dbReference>
<dbReference type="GO" id="GO:0005886">
    <property type="term" value="C:plasma membrane"/>
    <property type="evidence" value="ECO:0007669"/>
    <property type="project" value="UniProtKB-SubCell"/>
</dbReference>
<dbReference type="FunFam" id="1.20.58.340:FF:000004">
    <property type="entry name" value="Magnesium transport protein CorA"/>
    <property type="match status" value="1"/>
</dbReference>
<dbReference type="SUPFAM" id="SSF144083">
    <property type="entry name" value="Magnesium transport protein CorA, transmembrane region"/>
    <property type="match status" value="1"/>
</dbReference>
<protein>
    <recommendedName>
        <fullName evidence="12">Magnesium transport protein CorA</fullName>
    </recommendedName>
</protein>
<keyword evidence="9 12" id="KW-0472">Membrane</keyword>
<comment type="function">
    <text evidence="11">Mediates influx of magnesium ions. Alternates between open and closed states. Activated by low cytoplasmic Mg(2+) levels. Inactive when cytoplasmic Mg(2+) levels are high.</text>
</comment>
<evidence type="ECO:0000256" key="11">
    <source>
        <dbReference type="ARBA" id="ARBA00045497"/>
    </source>
</evidence>
<dbReference type="GO" id="GO:0015095">
    <property type="term" value="F:magnesium ion transmembrane transporter activity"/>
    <property type="evidence" value="ECO:0007669"/>
    <property type="project" value="UniProtKB-UniRule"/>
</dbReference>
<comment type="catalytic activity">
    <reaction evidence="10">
        <text>Mg(2+)(in) = Mg(2+)(out)</text>
        <dbReference type="Rhea" id="RHEA:29827"/>
        <dbReference type="ChEBI" id="CHEBI:18420"/>
    </reaction>
</comment>
<dbReference type="Gene3D" id="3.30.460.20">
    <property type="entry name" value="CorA soluble domain-like"/>
    <property type="match status" value="1"/>
</dbReference>
<evidence type="ECO:0000256" key="4">
    <source>
        <dbReference type="ARBA" id="ARBA00022475"/>
    </source>
</evidence>
<evidence type="ECO:0000256" key="9">
    <source>
        <dbReference type="ARBA" id="ARBA00023136"/>
    </source>
</evidence>
<dbReference type="Gene3D" id="1.20.58.340">
    <property type="entry name" value="Magnesium transport protein CorA, transmembrane region"/>
    <property type="match status" value="2"/>
</dbReference>
<dbReference type="GO" id="GO:0050897">
    <property type="term" value="F:cobalt ion binding"/>
    <property type="evidence" value="ECO:0007669"/>
    <property type="project" value="TreeGrafter"/>
</dbReference>
<dbReference type="InterPro" id="IPR004488">
    <property type="entry name" value="Mg/Co-transport_prot_CorA"/>
</dbReference>
<proteinExistence type="inferred from homology"/>
<keyword evidence="5 12" id="KW-0812">Transmembrane</keyword>
<evidence type="ECO:0000256" key="6">
    <source>
        <dbReference type="ARBA" id="ARBA00022842"/>
    </source>
</evidence>
<comment type="similarity">
    <text evidence="2 12">Belongs to the CorA metal ion transporter (MIT) (TC 1.A.35) family.</text>
</comment>
<dbReference type="SUPFAM" id="SSF143865">
    <property type="entry name" value="CorA soluble domain-like"/>
    <property type="match status" value="1"/>
</dbReference>
<organism evidence="13 14">
    <name type="scientific">Ktedonosporobacter rubrisoli</name>
    <dbReference type="NCBI Taxonomy" id="2509675"/>
    <lineage>
        <taxon>Bacteria</taxon>
        <taxon>Bacillati</taxon>
        <taxon>Chloroflexota</taxon>
        <taxon>Ktedonobacteria</taxon>
        <taxon>Ktedonobacterales</taxon>
        <taxon>Ktedonosporobacteraceae</taxon>
        <taxon>Ktedonosporobacter</taxon>
    </lineage>
</organism>
<gene>
    <name evidence="12 13" type="primary">corA</name>
    <name evidence="13" type="ORF">EPA93_43590</name>
</gene>
<keyword evidence="3 12" id="KW-0813">Transport</keyword>
<keyword evidence="6 12" id="KW-0460">Magnesium</keyword>
<dbReference type="EMBL" id="CP035758">
    <property type="protein sequence ID" value="QBD82494.1"/>
    <property type="molecule type" value="Genomic_DNA"/>
</dbReference>
<dbReference type="PANTHER" id="PTHR46494">
    <property type="entry name" value="CORA FAMILY METAL ION TRANSPORTER (EUROFUNG)"/>
    <property type="match status" value="1"/>
</dbReference>
<dbReference type="OrthoDB" id="9803416at2"/>
<reference evidence="13 14" key="1">
    <citation type="submission" date="2019-01" db="EMBL/GenBank/DDBJ databases">
        <title>Ktedonosporobacter rubrisoli SCAWS-G2.</title>
        <authorList>
            <person name="Huang Y."/>
            <person name="Yan B."/>
        </authorList>
    </citation>
    <scope>NUCLEOTIDE SEQUENCE [LARGE SCALE GENOMIC DNA]</scope>
    <source>
        <strain evidence="13 14">SCAWS-G2</strain>
    </source>
</reference>
<dbReference type="PANTHER" id="PTHR46494:SF1">
    <property type="entry name" value="CORA FAMILY METAL ION TRANSPORTER (EUROFUNG)"/>
    <property type="match status" value="1"/>
</dbReference>
<dbReference type="Proteomes" id="UP000290365">
    <property type="component" value="Chromosome"/>
</dbReference>
<dbReference type="AlphaFoldDB" id="A0A4P6K2X2"/>
<feature type="transmembrane region" description="Helical" evidence="12">
    <location>
        <begin position="301"/>
        <end position="321"/>
    </location>
</feature>
<keyword evidence="14" id="KW-1185">Reference proteome</keyword>
<evidence type="ECO:0000256" key="7">
    <source>
        <dbReference type="ARBA" id="ARBA00022989"/>
    </source>
</evidence>
<comment type="subcellular location">
    <subcellularLocation>
        <location evidence="1">Cell membrane</location>
        <topology evidence="1">Multi-pass membrane protein</topology>
    </subcellularLocation>
    <subcellularLocation>
        <location evidence="12">Membrane</location>
        <topology evidence="12">Multi-pass membrane protein</topology>
    </subcellularLocation>
</comment>
<dbReference type="GO" id="GO:0000287">
    <property type="term" value="F:magnesium ion binding"/>
    <property type="evidence" value="ECO:0007669"/>
    <property type="project" value="TreeGrafter"/>
</dbReference>
<dbReference type="CDD" id="cd12822">
    <property type="entry name" value="TmCorA-like"/>
    <property type="match status" value="1"/>
</dbReference>
<dbReference type="InterPro" id="IPR002523">
    <property type="entry name" value="MgTranspt_CorA/ZnTranspt_ZntB"/>
</dbReference>
<keyword evidence="7 12" id="KW-1133">Transmembrane helix</keyword>
<evidence type="ECO:0000256" key="1">
    <source>
        <dbReference type="ARBA" id="ARBA00004651"/>
    </source>
</evidence>
<name>A0A4P6K2X2_KTERU</name>
<evidence type="ECO:0000313" key="14">
    <source>
        <dbReference type="Proteomes" id="UP000290365"/>
    </source>
</evidence>
<evidence type="ECO:0000256" key="2">
    <source>
        <dbReference type="ARBA" id="ARBA00009765"/>
    </source>
</evidence>